<evidence type="ECO:0000256" key="1">
    <source>
        <dbReference type="ARBA" id="ARBA00009013"/>
    </source>
</evidence>
<keyword evidence="5" id="KW-1185">Reference proteome</keyword>
<dbReference type="AlphaFoldDB" id="A0A2W2DXN9"/>
<dbReference type="Gene3D" id="3.30.750.24">
    <property type="entry name" value="STAS domain"/>
    <property type="match status" value="1"/>
</dbReference>
<comment type="caution">
    <text evidence="4">The sequence shown here is derived from an EMBL/GenBank/DDBJ whole genome shotgun (WGS) entry which is preliminary data.</text>
</comment>
<dbReference type="InterPro" id="IPR003658">
    <property type="entry name" value="Anti-sigma_ant"/>
</dbReference>
<dbReference type="InterPro" id="IPR002645">
    <property type="entry name" value="STAS_dom"/>
</dbReference>
<dbReference type="InterPro" id="IPR036513">
    <property type="entry name" value="STAS_dom_sf"/>
</dbReference>
<gene>
    <name evidence="4" type="ORF">C1J01_25635</name>
</gene>
<dbReference type="GO" id="GO:0043856">
    <property type="term" value="F:anti-sigma factor antagonist activity"/>
    <property type="evidence" value="ECO:0007669"/>
    <property type="project" value="InterPro"/>
</dbReference>
<dbReference type="Pfam" id="PF01740">
    <property type="entry name" value="STAS"/>
    <property type="match status" value="1"/>
</dbReference>
<comment type="similarity">
    <text evidence="1 2">Belongs to the anti-sigma-factor antagonist family.</text>
</comment>
<organism evidence="4 5">
    <name type="scientific">Nonomuraea aridisoli</name>
    <dbReference type="NCBI Taxonomy" id="2070368"/>
    <lineage>
        <taxon>Bacteria</taxon>
        <taxon>Bacillati</taxon>
        <taxon>Actinomycetota</taxon>
        <taxon>Actinomycetes</taxon>
        <taxon>Streptosporangiales</taxon>
        <taxon>Streptosporangiaceae</taxon>
        <taxon>Nonomuraea</taxon>
    </lineage>
</organism>
<dbReference type="OrthoDB" id="5471473at2"/>
<reference evidence="4 5" key="1">
    <citation type="submission" date="2018-01" db="EMBL/GenBank/DDBJ databases">
        <title>Draft genome sequence of Nonomuraea sp. KC333.</title>
        <authorList>
            <person name="Sahin N."/>
            <person name="Saygin H."/>
            <person name="Ay H."/>
        </authorList>
    </citation>
    <scope>NUCLEOTIDE SEQUENCE [LARGE SCALE GENOMIC DNA]</scope>
    <source>
        <strain evidence="4 5">KC333</strain>
    </source>
</reference>
<dbReference type="EMBL" id="POUD01000117">
    <property type="protein sequence ID" value="PZG14901.1"/>
    <property type="molecule type" value="Genomic_DNA"/>
</dbReference>
<proteinExistence type="inferred from homology"/>
<dbReference type="RefSeq" id="WP_111181538.1">
    <property type="nucleotide sequence ID" value="NZ_POUD01000117.1"/>
</dbReference>
<dbReference type="NCBIfam" id="TIGR00377">
    <property type="entry name" value="ant_ant_sig"/>
    <property type="match status" value="1"/>
</dbReference>
<protein>
    <recommendedName>
        <fullName evidence="2">Anti-sigma factor antagonist</fullName>
    </recommendedName>
</protein>
<evidence type="ECO:0000256" key="2">
    <source>
        <dbReference type="RuleBase" id="RU003749"/>
    </source>
</evidence>
<sequence length="129" mass="14012">MSSEANGKAMLTVTSGLSTNAVVLRLEGELDVNALPLLRERLHLVWELAPKDFLILDLSEVTFCDSMGMNELVAILQRCEARKTRLLLGGVQGVMARVLSITGLSHAFEVFPTFDDAMRLAVAQPTTGP</sequence>
<dbReference type="SUPFAM" id="SSF52091">
    <property type="entry name" value="SpoIIaa-like"/>
    <property type="match status" value="1"/>
</dbReference>
<dbReference type="PROSITE" id="PS50801">
    <property type="entry name" value="STAS"/>
    <property type="match status" value="1"/>
</dbReference>
<evidence type="ECO:0000259" key="3">
    <source>
        <dbReference type="PROSITE" id="PS50801"/>
    </source>
</evidence>
<accession>A0A2W2DXN9</accession>
<evidence type="ECO:0000313" key="4">
    <source>
        <dbReference type="EMBL" id="PZG14901.1"/>
    </source>
</evidence>
<dbReference type="PANTHER" id="PTHR33495">
    <property type="entry name" value="ANTI-SIGMA FACTOR ANTAGONIST TM_1081-RELATED-RELATED"/>
    <property type="match status" value="1"/>
</dbReference>
<name>A0A2W2DXN9_9ACTN</name>
<dbReference type="Proteomes" id="UP000249304">
    <property type="component" value="Unassembled WGS sequence"/>
</dbReference>
<feature type="domain" description="STAS" evidence="3">
    <location>
        <begin position="11"/>
        <end position="121"/>
    </location>
</feature>
<dbReference type="PANTHER" id="PTHR33495:SF2">
    <property type="entry name" value="ANTI-SIGMA FACTOR ANTAGONIST TM_1081-RELATED"/>
    <property type="match status" value="1"/>
</dbReference>
<evidence type="ECO:0000313" key="5">
    <source>
        <dbReference type="Proteomes" id="UP000249304"/>
    </source>
</evidence>
<dbReference type="CDD" id="cd07043">
    <property type="entry name" value="STAS_anti-anti-sigma_factors"/>
    <property type="match status" value="1"/>
</dbReference>